<gene>
    <name evidence="4" type="ORF">OBE_08256</name>
</gene>
<evidence type="ECO:0000256" key="1">
    <source>
        <dbReference type="ARBA" id="ARBA00005801"/>
    </source>
</evidence>
<feature type="non-terminal residue" evidence="4">
    <location>
        <position position="1"/>
    </location>
</feature>
<dbReference type="InterPro" id="IPR000045">
    <property type="entry name" value="Prepilin_IV_endopep_pep"/>
</dbReference>
<dbReference type="Pfam" id="PF01478">
    <property type="entry name" value="Peptidase_A24"/>
    <property type="match status" value="1"/>
</dbReference>
<dbReference type="EMBL" id="AJWZ01005693">
    <property type="protein sequence ID" value="EKC61885.1"/>
    <property type="molecule type" value="Genomic_DNA"/>
</dbReference>
<dbReference type="PRINTS" id="PR00864">
    <property type="entry name" value="PREPILNPTASE"/>
</dbReference>
<keyword evidence="2" id="KW-0812">Transmembrane</keyword>
<dbReference type="GO" id="GO:0005886">
    <property type="term" value="C:plasma membrane"/>
    <property type="evidence" value="ECO:0007669"/>
    <property type="project" value="TreeGrafter"/>
</dbReference>
<comment type="caution">
    <text evidence="4">The sequence shown here is derived from an EMBL/GenBank/DDBJ whole genome shotgun (WGS) entry which is preliminary data.</text>
</comment>
<evidence type="ECO:0000259" key="3">
    <source>
        <dbReference type="Pfam" id="PF01478"/>
    </source>
</evidence>
<evidence type="ECO:0000256" key="2">
    <source>
        <dbReference type="SAM" id="Phobius"/>
    </source>
</evidence>
<name>K1T687_9ZZZZ</name>
<proteinExistence type="inferred from homology"/>
<feature type="transmembrane region" description="Helical" evidence="2">
    <location>
        <begin position="12"/>
        <end position="37"/>
    </location>
</feature>
<accession>K1T687</accession>
<protein>
    <submittedName>
        <fullName evidence="4">Prepilin peptidase</fullName>
    </submittedName>
</protein>
<feature type="transmembrane region" description="Helical" evidence="2">
    <location>
        <begin position="57"/>
        <end position="82"/>
    </location>
</feature>
<dbReference type="InterPro" id="IPR050882">
    <property type="entry name" value="Prepilin_peptidase/N-MTase"/>
</dbReference>
<reference evidence="4" key="1">
    <citation type="journal article" date="2013" name="Environ. Microbiol.">
        <title>Microbiota from the distal guts of lean and obese adolescents exhibit partial functional redundancy besides clear differences in community structure.</title>
        <authorList>
            <person name="Ferrer M."/>
            <person name="Ruiz A."/>
            <person name="Lanza F."/>
            <person name="Haange S.B."/>
            <person name="Oberbach A."/>
            <person name="Till H."/>
            <person name="Bargiela R."/>
            <person name="Campoy C."/>
            <person name="Segura M.T."/>
            <person name="Richter M."/>
            <person name="von Bergen M."/>
            <person name="Seifert J."/>
            <person name="Suarez A."/>
        </authorList>
    </citation>
    <scope>NUCLEOTIDE SEQUENCE</scope>
</reference>
<organism evidence="4">
    <name type="scientific">human gut metagenome</name>
    <dbReference type="NCBI Taxonomy" id="408170"/>
    <lineage>
        <taxon>unclassified sequences</taxon>
        <taxon>metagenomes</taxon>
        <taxon>organismal metagenomes</taxon>
    </lineage>
</organism>
<feature type="transmembrane region" description="Helical" evidence="2">
    <location>
        <begin position="94"/>
        <end position="118"/>
    </location>
</feature>
<dbReference type="PANTHER" id="PTHR30487:SF0">
    <property type="entry name" value="PREPILIN LEADER PEPTIDASE_N-METHYLTRANSFERASE-RELATED"/>
    <property type="match status" value="1"/>
</dbReference>
<evidence type="ECO:0000313" key="4">
    <source>
        <dbReference type="EMBL" id="EKC61885.1"/>
    </source>
</evidence>
<dbReference type="GO" id="GO:0006465">
    <property type="term" value="P:signal peptide processing"/>
    <property type="evidence" value="ECO:0007669"/>
    <property type="project" value="TreeGrafter"/>
</dbReference>
<comment type="similarity">
    <text evidence="1">Belongs to the peptidase A24 family.</text>
</comment>
<feature type="domain" description="Prepilin type IV endopeptidase peptidase" evidence="3">
    <location>
        <begin position="8"/>
        <end position="78"/>
    </location>
</feature>
<dbReference type="GO" id="GO:0004190">
    <property type="term" value="F:aspartic-type endopeptidase activity"/>
    <property type="evidence" value="ECO:0007669"/>
    <property type="project" value="InterPro"/>
</dbReference>
<dbReference type="PANTHER" id="PTHR30487">
    <property type="entry name" value="TYPE 4 PREPILIN-LIKE PROTEINS LEADER PEPTIDE-PROCESSING ENZYME"/>
    <property type="match status" value="1"/>
</dbReference>
<keyword evidence="2" id="KW-0472">Membrane</keyword>
<dbReference type="AlphaFoldDB" id="K1T687"/>
<keyword evidence="2" id="KW-1133">Transmembrane helix</keyword>
<dbReference type="InterPro" id="IPR014032">
    <property type="entry name" value="Peptidase_A24A_bac"/>
</dbReference>
<sequence>TFIQGITNINIAIDMLLGMCVGGGIFLFITLVGGLIAGKEAMGFGDVKLMGALGLFFGWRTIIIVSLIAFLLGAIIGVGLILFKKKKSDEYIPFGPFIVIAAITAIFVPFNILLYIMLKIFTLGTYDIDLPV</sequence>